<keyword evidence="10" id="KW-1185">Reference proteome</keyword>
<evidence type="ECO:0000256" key="1">
    <source>
        <dbReference type="ARBA" id="ARBA00004651"/>
    </source>
</evidence>
<keyword evidence="3" id="KW-0645">Protease</keyword>
<evidence type="ECO:0000256" key="4">
    <source>
        <dbReference type="ARBA" id="ARBA00022692"/>
    </source>
</evidence>
<dbReference type="NCBIfam" id="TIGR04178">
    <property type="entry name" value="exo_archaeo"/>
    <property type="match status" value="1"/>
</dbReference>
<proteinExistence type="predicted"/>
<keyword evidence="6 8" id="KW-1133">Transmembrane helix</keyword>
<accession>A0AAP2DQ89</accession>
<reference evidence="9 10" key="1">
    <citation type="submission" date="2021-05" db="EMBL/GenBank/DDBJ databases">
        <title>A Polyphasic approach of four new species of the genus Ohtaekwangia: Ohtaekwangia histidinii sp. nov., Ohtaekwangia cretensis sp. nov., Ohtaekwangia indiensis sp. nov., Ohtaekwangia reichenbachii sp. nov. from diverse environment.</title>
        <authorList>
            <person name="Octaviana S."/>
        </authorList>
    </citation>
    <scope>NUCLEOTIDE SEQUENCE [LARGE SCALE GENOMIC DNA]</scope>
    <source>
        <strain evidence="9 10">PWU4</strain>
    </source>
</reference>
<evidence type="ECO:0000256" key="3">
    <source>
        <dbReference type="ARBA" id="ARBA00022670"/>
    </source>
</evidence>
<keyword evidence="5" id="KW-0378">Hydrolase</keyword>
<dbReference type="NCBIfam" id="TIGR04128">
    <property type="entry name" value="exoso_Fjoh_1448"/>
    <property type="match status" value="1"/>
</dbReference>
<dbReference type="GO" id="GO:0005886">
    <property type="term" value="C:plasma membrane"/>
    <property type="evidence" value="ECO:0007669"/>
    <property type="project" value="UniProtKB-SubCell"/>
</dbReference>
<dbReference type="RefSeq" id="WP_254169195.1">
    <property type="nucleotide sequence ID" value="NZ_JAHESF010000042.1"/>
</dbReference>
<evidence type="ECO:0000313" key="10">
    <source>
        <dbReference type="Proteomes" id="UP001319200"/>
    </source>
</evidence>
<comment type="caution">
    <text evidence="9">The sequence shown here is derived from an EMBL/GenBank/DDBJ whole genome shotgun (WGS) entry which is preliminary data.</text>
</comment>
<gene>
    <name evidence="9" type="primary">xrtF</name>
    <name evidence="9" type="ORF">KK083_26695</name>
</gene>
<keyword evidence="7 8" id="KW-0472">Membrane</keyword>
<dbReference type="GO" id="GO:0008233">
    <property type="term" value="F:peptidase activity"/>
    <property type="evidence" value="ECO:0007669"/>
    <property type="project" value="UniProtKB-KW"/>
</dbReference>
<dbReference type="InterPro" id="IPR026323">
    <property type="entry name" value="Exosortase-related_prot_XrtF"/>
</dbReference>
<dbReference type="Proteomes" id="UP001319200">
    <property type="component" value="Unassembled WGS sequence"/>
</dbReference>
<organism evidence="9 10">
    <name type="scientific">Chryseosolibacter histidini</name>
    <dbReference type="NCBI Taxonomy" id="2782349"/>
    <lineage>
        <taxon>Bacteria</taxon>
        <taxon>Pseudomonadati</taxon>
        <taxon>Bacteroidota</taxon>
        <taxon>Cytophagia</taxon>
        <taxon>Cytophagales</taxon>
        <taxon>Chryseotaleaceae</taxon>
        <taxon>Chryseosolibacter</taxon>
    </lineage>
</organism>
<evidence type="ECO:0000313" key="9">
    <source>
        <dbReference type="EMBL" id="MBT1700505.1"/>
    </source>
</evidence>
<dbReference type="InterPro" id="IPR019127">
    <property type="entry name" value="Exosortase"/>
</dbReference>
<dbReference type="AlphaFoldDB" id="A0AAP2DQ89"/>
<dbReference type="GO" id="GO:0006508">
    <property type="term" value="P:proteolysis"/>
    <property type="evidence" value="ECO:0007669"/>
    <property type="project" value="UniProtKB-KW"/>
</dbReference>
<feature type="transmembrane region" description="Helical" evidence="8">
    <location>
        <begin position="110"/>
        <end position="135"/>
    </location>
</feature>
<name>A0AAP2DQ89_9BACT</name>
<sequence length="174" mass="20322">MNYKPAIYFLLRYLALYLVLNTLYAFYIDHYEEEDPLTLAITRQTAAFLRMFDEPVSVVQVTGSINVPLVRNGVTVIEVYEGCNSVNVIIVYLCFLIAFRGAWKALLKFAFAGIAVIYIMNVLRLAALYGIAFYYPQQLYFFHKFFFTGILYAVVFVLWYFWIKNFGRWNTVNA</sequence>
<keyword evidence="4 8" id="KW-0812">Transmembrane</keyword>
<dbReference type="InterPro" id="IPR026392">
    <property type="entry name" value="Exo/Archaeosortase_dom"/>
</dbReference>
<evidence type="ECO:0000256" key="7">
    <source>
        <dbReference type="ARBA" id="ARBA00023136"/>
    </source>
</evidence>
<feature type="transmembrane region" description="Helical" evidence="8">
    <location>
        <begin position="141"/>
        <end position="162"/>
    </location>
</feature>
<evidence type="ECO:0000256" key="6">
    <source>
        <dbReference type="ARBA" id="ARBA00022989"/>
    </source>
</evidence>
<evidence type="ECO:0000256" key="8">
    <source>
        <dbReference type="SAM" id="Phobius"/>
    </source>
</evidence>
<dbReference type="EMBL" id="JAHESF010000042">
    <property type="protein sequence ID" value="MBT1700505.1"/>
    <property type="molecule type" value="Genomic_DNA"/>
</dbReference>
<protein>
    <submittedName>
        <fullName evidence="9">Exosortase family protein XrtF</fullName>
    </submittedName>
</protein>
<feature type="transmembrane region" description="Helical" evidence="8">
    <location>
        <begin position="7"/>
        <end position="27"/>
    </location>
</feature>
<evidence type="ECO:0000256" key="5">
    <source>
        <dbReference type="ARBA" id="ARBA00022801"/>
    </source>
</evidence>
<evidence type="ECO:0000256" key="2">
    <source>
        <dbReference type="ARBA" id="ARBA00022475"/>
    </source>
</evidence>
<comment type="subcellular location">
    <subcellularLocation>
        <location evidence="1">Cell membrane</location>
        <topology evidence="1">Multi-pass membrane protein</topology>
    </subcellularLocation>
</comment>
<dbReference type="Pfam" id="PF09721">
    <property type="entry name" value="Exosortase_EpsH"/>
    <property type="match status" value="1"/>
</dbReference>
<keyword evidence="2" id="KW-1003">Cell membrane</keyword>
<feature type="transmembrane region" description="Helical" evidence="8">
    <location>
        <begin position="85"/>
        <end position="103"/>
    </location>
</feature>